<dbReference type="PANTHER" id="PTHR11692">
    <property type="entry name" value="BIFUNCTIONAL PURINE BIOSYNTHESIS PROTEIN PURH"/>
    <property type="match status" value="1"/>
</dbReference>
<accession>A0A9D6LSE0</accession>
<name>A0A9D6LSE0_9BACT</name>
<feature type="domain" description="MGS-like" evidence="1">
    <location>
        <begin position="20"/>
        <end position="136"/>
    </location>
</feature>
<reference evidence="2" key="1">
    <citation type="submission" date="2020-07" db="EMBL/GenBank/DDBJ databases">
        <title>Huge and variable diversity of episymbiotic CPR bacteria and DPANN archaea in groundwater ecosystems.</title>
        <authorList>
            <person name="He C.Y."/>
            <person name="Keren R."/>
            <person name="Whittaker M."/>
            <person name="Farag I.F."/>
            <person name="Doudna J."/>
            <person name="Cate J.H.D."/>
            <person name="Banfield J.F."/>
        </authorList>
    </citation>
    <scope>NUCLEOTIDE SEQUENCE</scope>
    <source>
        <strain evidence="2">NC_groundwater_972_Pr1_S-0.2um_49_27</strain>
    </source>
</reference>
<gene>
    <name evidence="2" type="ORF">HY220_04155</name>
</gene>
<evidence type="ECO:0000259" key="1">
    <source>
        <dbReference type="SMART" id="SM00851"/>
    </source>
</evidence>
<organism evidence="2 3">
    <name type="scientific">Candidatus Sungiibacteriota bacterium</name>
    <dbReference type="NCBI Taxonomy" id="2750080"/>
    <lineage>
        <taxon>Bacteria</taxon>
        <taxon>Candidatus Sungiibacteriota</taxon>
    </lineage>
</organism>
<dbReference type="GO" id="GO:0006189">
    <property type="term" value="P:'de novo' IMP biosynthetic process"/>
    <property type="evidence" value="ECO:0007669"/>
    <property type="project" value="TreeGrafter"/>
</dbReference>
<evidence type="ECO:0000313" key="2">
    <source>
        <dbReference type="EMBL" id="MBI3627902.1"/>
    </source>
</evidence>
<dbReference type="GO" id="GO:0003937">
    <property type="term" value="F:IMP cyclohydrolase activity"/>
    <property type="evidence" value="ECO:0007669"/>
    <property type="project" value="InterPro"/>
</dbReference>
<comment type="caution">
    <text evidence="2">The sequence shown here is derived from an EMBL/GenBank/DDBJ whole genome shotgun (WGS) entry which is preliminary data.</text>
</comment>
<evidence type="ECO:0000313" key="3">
    <source>
        <dbReference type="Proteomes" id="UP000808388"/>
    </source>
</evidence>
<dbReference type="InterPro" id="IPR036914">
    <property type="entry name" value="MGS-like_dom_sf"/>
</dbReference>
<dbReference type="PANTHER" id="PTHR11692:SF0">
    <property type="entry name" value="BIFUNCTIONAL PURINE BIOSYNTHESIS PROTEIN ATIC"/>
    <property type="match status" value="1"/>
</dbReference>
<dbReference type="EMBL" id="JACQCQ010000013">
    <property type="protein sequence ID" value="MBI3627902.1"/>
    <property type="molecule type" value="Genomic_DNA"/>
</dbReference>
<sequence length="202" mass="22825">MYMGSRLYNALISSFDKTSELGRFAKRLEEMGWNIYATPGTHQFFKSYHVPSVDVGALFLGEFPTFGGQVVTLTKEIHAGILAEANNPEHMADLARLDLPFFDLVSVGLKPLDDVMNRNGVTEDEVIDMTDIGGPTMLRSAAKRRRIAVSHPNQYDRAIELAKTYRRGERTDEIRELATEALRRTAAYDLILINFNFEMFGQ</sequence>
<dbReference type="SUPFAM" id="SSF52335">
    <property type="entry name" value="Methylglyoxal synthase-like"/>
    <property type="match status" value="1"/>
</dbReference>
<dbReference type="InterPro" id="IPR011607">
    <property type="entry name" value="MGS-like_dom"/>
</dbReference>
<dbReference type="Proteomes" id="UP000808388">
    <property type="component" value="Unassembled WGS sequence"/>
</dbReference>
<proteinExistence type="predicted"/>
<dbReference type="GO" id="GO:0004643">
    <property type="term" value="F:phosphoribosylaminoimidazolecarboxamide formyltransferase activity"/>
    <property type="evidence" value="ECO:0007669"/>
    <property type="project" value="InterPro"/>
</dbReference>
<protein>
    <recommendedName>
        <fullName evidence="1">MGS-like domain-containing protein</fullName>
    </recommendedName>
</protein>
<dbReference type="Pfam" id="PF02142">
    <property type="entry name" value="MGS"/>
    <property type="match status" value="1"/>
</dbReference>
<dbReference type="AlphaFoldDB" id="A0A9D6LSE0"/>
<dbReference type="Gene3D" id="3.40.50.1380">
    <property type="entry name" value="Methylglyoxal synthase-like domain"/>
    <property type="match status" value="1"/>
</dbReference>
<dbReference type="InterPro" id="IPR002695">
    <property type="entry name" value="PurH-like"/>
</dbReference>
<dbReference type="GO" id="GO:0005829">
    <property type="term" value="C:cytosol"/>
    <property type="evidence" value="ECO:0007669"/>
    <property type="project" value="TreeGrafter"/>
</dbReference>
<dbReference type="SMART" id="SM00851">
    <property type="entry name" value="MGS"/>
    <property type="match status" value="1"/>
</dbReference>